<dbReference type="EMBL" id="JAEEGA010000010">
    <property type="protein sequence ID" value="MBP1042520.1"/>
    <property type="molecule type" value="Genomic_DNA"/>
</dbReference>
<sequence length="138" mass="15591">MNEAFKLENIVAYAESNQLVLVDNGNILYGQIDAKFWKYALFSGFAAFDIKHLLLVVNSDRLTMVGVTITGAFSDSIVHIPTDVVQSFQFKKGLMQSTISFVANSEKYIIKIPNVIAVARWQKGNIKYLLDQQFFCLM</sequence>
<reference evidence="1" key="1">
    <citation type="submission" date="2020-12" db="EMBL/GenBank/DDBJ databases">
        <title>Vagococcus allomyrinae sp. nov. and Enterococcus lavae sp. nov., isolated from the larvae of Allomyrina dichotoma.</title>
        <authorList>
            <person name="Lee S.D."/>
        </authorList>
    </citation>
    <scope>NUCLEOTIDE SEQUENCE</scope>
    <source>
        <strain evidence="1">BWB3-3</strain>
    </source>
</reference>
<dbReference type="AlphaFoldDB" id="A0A940PCY9"/>
<evidence type="ECO:0008006" key="3">
    <source>
        <dbReference type="Google" id="ProtNLM"/>
    </source>
</evidence>
<proteinExistence type="predicted"/>
<gene>
    <name evidence="1" type="ORF">I6N95_15990</name>
</gene>
<dbReference type="RefSeq" id="WP_209529777.1">
    <property type="nucleotide sequence ID" value="NZ_JAEEGA010000010.1"/>
</dbReference>
<evidence type="ECO:0000313" key="2">
    <source>
        <dbReference type="Proteomes" id="UP000674938"/>
    </source>
</evidence>
<organism evidence="1 2">
    <name type="scientific">Vagococcus allomyrinae</name>
    <dbReference type="NCBI Taxonomy" id="2794353"/>
    <lineage>
        <taxon>Bacteria</taxon>
        <taxon>Bacillati</taxon>
        <taxon>Bacillota</taxon>
        <taxon>Bacilli</taxon>
        <taxon>Lactobacillales</taxon>
        <taxon>Enterococcaceae</taxon>
        <taxon>Vagococcus</taxon>
    </lineage>
</organism>
<comment type="caution">
    <text evidence="1">The sequence shown here is derived from an EMBL/GenBank/DDBJ whole genome shotgun (WGS) entry which is preliminary data.</text>
</comment>
<name>A0A940PCY9_9ENTE</name>
<protein>
    <recommendedName>
        <fullName evidence="3">YokE-like PH domain-containing protein</fullName>
    </recommendedName>
</protein>
<evidence type="ECO:0000313" key="1">
    <source>
        <dbReference type="EMBL" id="MBP1042520.1"/>
    </source>
</evidence>
<keyword evidence="2" id="KW-1185">Reference proteome</keyword>
<dbReference type="Proteomes" id="UP000674938">
    <property type="component" value="Unassembled WGS sequence"/>
</dbReference>
<accession>A0A940PCY9</accession>